<dbReference type="PANTHER" id="PTHR43877:SF2">
    <property type="entry name" value="AMINOALKYLPHOSPHONATE N-ACETYLTRANSFERASE-RELATED"/>
    <property type="match status" value="1"/>
</dbReference>
<dbReference type="SUPFAM" id="SSF55729">
    <property type="entry name" value="Acyl-CoA N-acyltransferases (Nat)"/>
    <property type="match status" value="1"/>
</dbReference>
<evidence type="ECO:0000313" key="4">
    <source>
        <dbReference type="EMBL" id="MFC6357259.1"/>
    </source>
</evidence>
<evidence type="ECO:0000256" key="2">
    <source>
        <dbReference type="ARBA" id="ARBA00023315"/>
    </source>
</evidence>
<name>A0ABW1VKX7_9MICO</name>
<feature type="domain" description="N-acetyltransferase" evidence="3">
    <location>
        <begin position="20"/>
        <end position="163"/>
    </location>
</feature>
<dbReference type="CDD" id="cd04301">
    <property type="entry name" value="NAT_SF"/>
    <property type="match status" value="1"/>
</dbReference>
<dbReference type="InterPro" id="IPR000182">
    <property type="entry name" value="GNAT_dom"/>
</dbReference>
<evidence type="ECO:0000313" key="5">
    <source>
        <dbReference type="Proteomes" id="UP001596306"/>
    </source>
</evidence>
<reference evidence="5" key="1">
    <citation type="journal article" date="2019" name="Int. J. Syst. Evol. Microbiol.">
        <title>The Global Catalogue of Microorganisms (GCM) 10K type strain sequencing project: providing services to taxonomists for standard genome sequencing and annotation.</title>
        <authorList>
            <consortium name="The Broad Institute Genomics Platform"/>
            <consortium name="The Broad Institute Genome Sequencing Center for Infectious Disease"/>
            <person name="Wu L."/>
            <person name="Ma J."/>
        </authorList>
    </citation>
    <scope>NUCLEOTIDE SEQUENCE [LARGE SCALE GENOMIC DNA]</scope>
    <source>
        <strain evidence="5">CCUG 43304</strain>
    </source>
</reference>
<dbReference type="EMBL" id="JBHSTP010000004">
    <property type="protein sequence ID" value="MFC6357259.1"/>
    <property type="molecule type" value="Genomic_DNA"/>
</dbReference>
<organism evidence="4 5">
    <name type="scientific">Luethyella okanaganae</name>
    <dbReference type="NCBI Taxonomy" id="69372"/>
    <lineage>
        <taxon>Bacteria</taxon>
        <taxon>Bacillati</taxon>
        <taxon>Actinomycetota</taxon>
        <taxon>Actinomycetes</taxon>
        <taxon>Micrococcales</taxon>
        <taxon>Microbacteriaceae</taxon>
        <taxon>Luethyella</taxon>
    </lineage>
</organism>
<dbReference type="EC" id="2.3.-.-" evidence="4"/>
<gene>
    <name evidence="4" type="ORF">ACFQB0_14195</name>
</gene>
<proteinExistence type="predicted"/>
<dbReference type="PROSITE" id="PS51186">
    <property type="entry name" value="GNAT"/>
    <property type="match status" value="1"/>
</dbReference>
<keyword evidence="5" id="KW-1185">Reference proteome</keyword>
<protein>
    <submittedName>
        <fullName evidence="4">GNAT family N-acetyltransferase</fullName>
        <ecNumber evidence="4">2.3.-.-</ecNumber>
    </submittedName>
</protein>
<dbReference type="InterPro" id="IPR016181">
    <property type="entry name" value="Acyl_CoA_acyltransferase"/>
</dbReference>
<keyword evidence="1 4" id="KW-0808">Transferase</keyword>
<sequence>MTGFQLRPASRSDSRLLGDMVVEAANWDVARRRQRIAILEDPAHSRYIDGWRRPGDAGTIAVDDLGSAIGACWFRLFSADAPGYGYVAGGVPELILGVKPVWRAQGVGRALLRAAVACARDGGYARLSLSVARANHAVALYRSEGFVVVGDVGTRHTMVRTLR</sequence>
<accession>A0ABW1VKX7</accession>
<dbReference type="InterPro" id="IPR050832">
    <property type="entry name" value="Bact_Acetyltransf"/>
</dbReference>
<keyword evidence="2 4" id="KW-0012">Acyltransferase</keyword>
<dbReference type="PANTHER" id="PTHR43877">
    <property type="entry name" value="AMINOALKYLPHOSPHONATE N-ACETYLTRANSFERASE-RELATED-RELATED"/>
    <property type="match status" value="1"/>
</dbReference>
<comment type="caution">
    <text evidence="4">The sequence shown here is derived from an EMBL/GenBank/DDBJ whole genome shotgun (WGS) entry which is preliminary data.</text>
</comment>
<evidence type="ECO:0000259" key="3">
    <source>
        <dbReference type="PROSITE" id="PS51186"/>
    </source>
</evidence>
<dbReference type="Pfam" id="PF13508">
    <property type="entry name" value="Acetyltransf_7"/>
    <property type="match status" value="1"/>
</dbReference>
<dbReference type="GO" id="GO:0016746">
    <property type="term" value="F:acyltransferase activity"/>
    <property type="evidence" value="ECO:0007669"/>
    <property type="project" value="UniProtKB-KW"/>
</dbReference>
<dbReference type="Proteomes" id="UP001596306">
    <property type="component" value="Unassembled WGS sequence"/>
</dbReference>
<evidence type="ECO:0000256" key="1">
    <source>
        <dbReference type="ARBA" id="ARBA00022679"/>
    </source>
</evidence>
<dbReference type="RefSeq" id="WP_386732923.1">
    <property type="nucleotide sequence ID" value="NZ_JBHSTP010000004.1"/>
</dbReference>
<dbReference type="Gene3D" id="3.40.630.30">
    <property type="match status" value="1"/>
</dbReference>